<reference evidence="2 3" key="1">
    <citation type="submission" date="2015-09" db="EMBL/GenBank/DDBJ databases">
        <authorList>
            <consortium name="Pathogen Informatics"/>
            <person name="Wu L."/>
            <person name="Ma J."/>
        </authorList>
    </citation>
    <scope>NUCLEOTIDE SEQUENCE [LARGE SCALE GENOMIC DNA]</scope>
    <source>
        <strain evidence="2 3">2789STDY5834858</strain>
    </source>
</reference>
<dbReference type="InterPro" id="IPR029044">
    <property type="entry name" value="Nucleotide-diphossugar_trans"/>
</dbReference>
<dbReference type="PANTHER" id="PTHR22916">
    <property type="entry name" value="GLYCOSYLTRANSFERASE"/>
    <property type="match status" value="1"/>
</dbReference>
<dbReference type="SUPFAM" id="SSF53448">
    <property type="entry name" value="Nucleotide-diphospho-sugar transferases"/>
    <property type="match status" value="1"/>
</dbReference>
<keyword evidence="3" id="KW-1185">Reference proteome</keyword>
<dbReference type="Pfam" id="PF00535">
    <property type="entry name" value="Glycos_transf_2"/>
    <property type="match status" value="1"/>
</dbReference>
<protein>
    <submittedName>
        <fullName evidence="2">Glycosyl transferase</fullName>
    </submittedName>
</protein>
<dbReference type="Proteomes" id="UP000095488">
    <property type="component" value="Unassembled WGS sequence"/>
</dbReference>
<dbReference type="CDD" id="cd00761">
    <property type="entry name" value="Glyco_tranf_GTA_type"/>
    <property type="match status" value="1"/>
</dbReference>
<gene>
    <name evidence="2" type="ORF">ERS852473_00955</name>
</gene>
<keyword evidence="2" id="KW-0808">Transferase</keyword>
<organism evidence="2 3">
    <name type="scientific">Sarcina ventriculi</name>
    <name type="common">Clostridium ventriculi</name>
    <dbReference type="NCBI Taxonomy" id="1267"/>
    <lineage>
        <taxon>Bacteria</taxon>
        <taxon>Bacillati</taxon>
        <taxon>Bacillota</taxon>
        <taxon>Clostridia</taxon>
        <taxon>Eubacteriales</taxon>
        <taxon>Clostridiaceae</taxon>
        <taxon>Sarcina</taxon>
    </lineage>
</organism>
<dbReference type="Gene3D" id="3.90.550.10">
    <property type="entry name" value="Spore Coat Polysaccharide Biosynthesis Protein SpsA, Chain A"/>
    <property type="match status" value="1"/>
</dbReference>
<dbReference type="EMBL" id="CYZR01000003">
    <property type="protein sequence ID" value="CUN74165.1"/>
    <property type="molecule type" value="Genomic_DNA"/>
</dbReference>
<dbReference type="PANTHER" id="PTHR22916:SF3">
    <property type="entry name" value="UDP-GLCNAC:BETAGAL BETA-1,3-N-ACETYLGLUCOSAMINYLTRANSFERASE-LIKE PROTEIN 1"/>
    <property type="match status" value="1"/>
</dbReference>
<evidence type="ECO:0000259" key="1">
    <source>
        <dbReference type="Pfam" id="PF00535"/>
    </source>
</evidence>
<accession>A0ABP2APC6</accession>
<dbReference type="RefSeq" id="WP_055258179.1">
    <property type="nucleotide sequence ID" value="NZ_CABIXL010000003.1"/>
</dbReference>
<feature type="domain" description="Glycosyltransferase 2-like" evidence="1">
    <location>
        <begin position="5"/>
        <end position="165"/>
    </location>
</feature>
<dbReference type="GO" id="GO:0016740">
    <property type="term" value="F:transferase activity"/>
    <property type="evidence" value="ECO:0007669"/>
    <property type="project" value="UniProtKB-KW"/>
</dbReference>
<evidence type="ECO:0000313" key="3">
    <source>
        <dbReference type="Proteomes" id="UP000095488"/>
    </source>
</evidence>
<proteinExistence type="predicted"/>
<sequence length="303" mass="35642">MKKVTVITPYYRGEKTIFNTINSVFNSYENVKDEINLEYIVIIDSMEDRDKIFKKLKNEYKDKIILLKNQENLGVAKSRNKAIKLATGDYVIFLDQDDNLDENYFTYIKNNIEADSKVILVNGYICNKVNGKKAPLYYVRPKLRRKTFLRANKISTPGQVVFSKSIINNNFFTGCSEEFKGADDWAAYINMFLNNPNLKIDYISKKLFYYNLHGNNYSNNWAELNSSAIETSKYFINKVQNDEKKILQKRINILAFENMYLGNKSLDFKLKNLCKIIDYYIFHMVYVNRILGAFHKKLIGFYR</sequence>
<comment type="caution">
    <text evidence="2">The sequence shown here is derived from an EMBL/GenBank/DDBJ whole genome shotgun (WGS) entry which is preliminary data.</text>
</comment>
<name>A0ABP2APC6_SARVE</name>
<dbReference type="InterPro" id="IPR001173">
    <property type="entry name" value="Glyco_trans_2-like"/>
</dbReference>
<evidence type="ECO:0000313" key="2">
    <source>
        <dbReference type="EMBL" id="CUN74165.1"/>
    </source>
</evidence>